<sequence length="91" mass="10303">MAMTQEDRDRTDLPDAKLRFDAGDHEDFLVKAIMTLRGLLGIILLVMLLPWTLVTANSIFLETRSVLYLGHWVPVMLAIVAAVYLLGKLYE</sequence>
<proteinExistence type="predicted"/>
<organism evidence="2 3">
    <name type="scientific">Natronosalvus rutilus</name>
    <dbReference type="NCBI Taxonomy" id="2953753"/>
    <lineage>
        <taxon>Archaea</taxon>
        <taxon>Methanobacteriati</taxon>
        <taxon>Methanobacteriota</taxon>
        <taxon>Stenosarchaea group</taxon>
        <taxon>Halobacteria</taxon>
        <taxon>Halobacteriales</taxon>
        <taxon>Natrialbaceae</taxon>
        <taxon>Natronosalvus</taxon>
    </lineage>
</organism>
<protein>
    <submittedName>
        <fullName evidence="2">Uncharacterized protein</fullName>
    </submittedName>
</protein>
<dbReference type="RefSeq" id="WP_254161572.1">
    <property type="nucleotide sequence ID" value="NZ_CP100358.1"/>
</dbReference>
<keyword evidence="1" id="KW-1133">Transmembrane helix</keyword>
<accession>A0A9E7NDS1</accession>
<keyword evidence="1" id="KW-0472">Membrane</keyword>
<dbReference type="GeneID" id="73292505"/>
<name>A0A9E7NDS1_9EURY</name>
<keyword evidence="3" id="KW-1185">Reference proteome</keyword>
<dbReference type="KEGG" id="sawl:NGM29_20625"/>
<evidence type="ECO:0000256" key="1">
    <source>
        <dbReference type="SAM" id="Phobius"/>
    </source>
</evidence>
<geneLocation type="plasmid" evidence="2 3">
    <name>unnamed3</name>
</geneLocation>
<dbReference type="AlphaFoldDB" id="A0A9E7NDS1"/>
<gene>
    <name evidence="2" type="ORF">NGM29_20625</name>
</gene>
<dbReference type="Proteomes" id="UP001056855">
    <property type="component" value="Plasmid unnamed3"/>
</dbReference>
<feature type="transmembrane region" description="Helical" evidence="1">
    <location>
        <begin position="39"/>
        <end position="60"/>
    </location>
</feature>
<dbReference type="EMBL" id="CP100358">
    <property type="protein sequence ID" value="UTF55995.1"/>
    <property type="molecule type" value="Genomic_DNA"/>
</dbReference>
<reference evidence="2" key="1">
    <citation type="submission" date="2022-06" db="EMBL/GenBank/DDBJ databases">
        <title>Diverse halophilic archaea isolated from saline environments.</title>
        <authorList>
            <person name="Cui H.-L."/>
        </authorList>
    </citation>
    <scope>NUCLEOTIDE SEQUENCE</scope>
    <source>
        <strain evidence="2">WLHS1</strain>
        <plasmid evidence="2">unnamed3</plasmid>
    </source>
</reference>
<evidence type="ECO:0000313" key="3">
    <source>
        <dbReference type="Proteomes" id="UP001056855"/>
    </source>
</evidence>
<keyword evidence="1" id="KW-0812">Transmembrane</keyword>
<evidence type="ECO:0000313" key="2">
    <source>
        <dbReference type="EMBL" id="UTF55995.1"/>
    </source>
</evidence>
<feature type="transmembrane region" description="Helical" evidence="1">
    <location>
        <begin position="66"/>
        <end position="87"/>
    </location>
</feature>
<keyword evidence="2" id="KW-0614">Plasmid</keyword>